<dbReference type="STRING" id="1910958.BTM30_09185"/>
<comment type="caution">
    <text evidence="7">The sequence shown here is derived from an EMBL/GenBank/DDBJ whole genome shotgun (WGS) entry which is preliminary data.</text>
</comment>
<dbReference type="SMART" id="SM01230">
    <property type="entry name" value="Gln-synt_C"/>
    <property type="match status" value="1"/>
</dbReference>
<reference evidence="8" key="1">
    <citation type="submission" date="2018-03" db="EMBL/GenBank/DDBJ databases">
        <title>Ecological and genomic features of two cosmopolitan and abundant freshwater picocyanobacteria.</title>
        <authorList>
            <person name="Cabello-Yeves P.J."/>
            <person name="Picazo A."/>
            <person name="Camacho A."/>
            <person name="Callieri C."/>
            <person name="Rosselli R."/>
            <person name="Roda-Garcia J."/>
            <person name="Coutinho F.H."/>
            <person name="Rodriguez-Valera F."/>
        </authorList>
    </citation>
    <scope>NUCLEOTIDE SEQUENCE [LARGE SCALE GENOMIC DNA]</scope>
    <source>
        <strain evidence="8">Tous</strain>
    </source>
</reference>
<sequence>MNSQLPMQRVAITWVNHCGAALVKVVPFSTFDSAVQIGVGFSPVADAFCADGSVDASHSLARPDDDLRLRADPKGLAWLEPSTGWAWAPGQRWQRSGEPYAADQRNFCAQQQQLLHSANITLMAGFELEWLVAGRSEDGSFLPAVLGGPYGADRLIEGLDYATAILNAFDAAGLPWLQFHPEYGSGQFEFSFSHTTAVEAADRLVHAKLLIQRVSNRFGLRCSFSPKPLLGQVGNGGHLHLSLQQADTHWLQGGAGIGGLQPQGEAFIAALLNHLPALLALACPLAVSYLRLAPSSWSAPFQVWGVENREAALRLIPTAADGVSAHLELKVADLAANPYLLLGAVQAVAWQAIQQPAKPLPAAVVGDPALLPDGLAKRLPINLTEASAAFAASELLQKSMGLLLHSSLVDSQKAEIKRCAGLCDEQLVVSSRWWPVVGAI</sequence>
<dbReference type="GO" id="GO:0004356">
    <property type="term" value="F:glutamine synthetase activity"/>
    <property type="evidence" value="ECO:0007669"/>
    <property type="project" value="InterPro"/>
</dbReference>
<dbReference type="RefSeq" id="WP_106501100.1">
    <property type="nucleotide sequence ID" value="NZ_PXVC01000162.1"/>
</dbReference>
<keyword evidence="2" id="KW-0436">Ligase</keyword>
<evidence type="ECO:0000256" key="1">
    <source>
        <dbReference type="ARBA" id="ARBA00009897"/>
    </source>
</evidence>
<dbReference type="AlphaFoldDB" id="A0A2P7EAS5"/>
<evidence type="ECO:0000256" key="5">
    <source>
        <dbReference type="RuleBase" id="RU000384"/>
    </source>
</evidence>
<keyword evidence="8" id="KW-1185">Reference proteome</keyword>
<dbReference type="PANTHER" id="PTHR43785">
    <property type="entry name" value="GAMMA-GLUTAMYLPUTRESCINE SYNTHETASE"/>
    <property type="match status" value="1"/>
</dbReference>
<dbReference type="EMBL" id="PXVC01000162">
    <property type="protein sequence ID" value="PSI00322.1"/>
    <property type="molecule type" value="Genomic_DNA"/>
</dbReference>
<name>A0A2P7EAS5_9SYNE</name>
<evidence type="ECO:0000256" key="3">
    <source>
        <dbReference type="ARBA" id="ARBA00045640"/>
    </source>
</evidence>
<dbReference type="InterPro" id="IPR008146">
    <property type="entry name" value="Gln_synth_cat_dom"/>
</dbReference>
<dbReference type="PANTHER" id="PTHR43785:SF12">
    <property type="entry name" value="TYPE-1 GLUTAMINE SYNTHETASE 2"/>
    <property type="match status" value="1"/>
</dbReference>
<dbReference type="InterPro" id="IPR036651">
    <property type="entry name" value="Gln_synt_N_sf"/>
</dbReference>
<evidence type="ECO:0000313" key="7">
    <source>
        <dbReference type="EMBL" id="PSI00322.1"/>
    </source>
</evidence>
<dbReference type="PROSITE" id="PS51987">
    <property type="entry name" value="GS_CATALYTIC"/>
    <property type="match status" value="1"/>
</dbReference>
<dbReference type="GO" id="GO:0006542">
    <property type="term" value="P:glutamine biosynthetic process"/>
    <property type="evidence" value="ECO:0007669"/>
    <property type="project" value="InterPro"/>
</dbReference>
<proteinExistence type="inferred from homology"/>
<dbReference type="Pfam" id="PF00120">
    <property type="entry name" value="Gln-synt_C"/>
    <property type="match status" value="1"/>
</dbReference>
<dbReference type="Gene3D" id="3.10.20.70">
    <property type="entry name" value="Glutamine synthetase, N-terminal domain"/>
    <property type="match status" value="1"/>
</dbReference>
<dbReference type="Proteomes" id="UP000240206">
    <property type="component" value="Unassembled WGS sequence"/>
</dbReference>
<evidence type="ECO:0000256" key="4">
    <source>
        <dbReference type="PROSITE-ProRule" id="PRU01331"/>
    </source>
</evidence>
<dbReference type="SUPFAM" id="SSF55931">
    <property type="entry name" value="Glutamine synthetase/guanido kinase"/>
    <property type="match status" value="1"/>
</dbReference>
<accession>A0A2P7EAS5</accession>
<organism evidence="7 8">
    <name type="scientific">Synechococcus lacustris str. Tous</name>
    <dbReference type="NCBI Taxonomy" id="1910958"/>
    <lineage>
        <taxon>Bacteria</taxon>
        <taxon>Bacillati</taxon>
        <taxon>Cyanobacteriota</taxon>
        <taxon>Cyanophyceae</taxon>
        <taxon>Synechococcales</taxon>
        <taxon>Synechococcaceae</taxon>
        <taxon>Synechococcus</taxon>
    </lineage>
</organism>
<comment type="function">
    <text evidence="3">Involved in nitrogen metabolism via ammonium assimilation. Catalyzes the ATP-dependent biosynthesis of glutamine from glutamate and ammonia.</text>
</comment>
<dbReference type="Gene3D" id="3.30.590.10">
    <property type="entry name" value="Glutamine synthetase/guanido kinase, catalytic domain"/>
    <property type="match status" value="1"/>
</dbReference>
<feature type="domain" description="GS catalytic" evidence="6">
    <location>
        <begin position="104"/>
        <end position="440"/>
    </location>
</feature>
<dbReference type="InterPro" id="IPR014746">
    <property type="entry name" value="Gln_synth/guanido_kin_cat_dom"/>
</dbReference>
<comment type="similarity">
    <text evidence="1 4 5">Belongs to the glutamine synthetase family.</text>
</comment>
<protein>
    <submittedName>
        <fullName evidence="7">Glutamine synthetase</fullName>
    </submittedName>
</protein>
<evidence type="ECO:0000256" key="2">
    <source>
        <dbReference type="ARBA" id="ARBA00022598"/>
    </source>
</evidence>
<gene>
    <name evidence="7" type="ORF">C7K08_13795</name>
</gene>
<evidence type="ECO:0000313" key="8">
    <source>
        <dbReference type="Proteomes" id="UP000240206"/>
    </source>
</evidence>
<evidence type="ECO:0000259" key="6">
    <source>
        <dbReference type="PROSITE" id="PS51987"/>
    </source>
</evidence>